<dbReference type="Proteomes" id="UP000286075">
    <property type="component" value="Unassembled WGS sequence"/>
</dbReference>
<sequence>MKKNLFNADNQQVVENVNIGNSQVVTRKASKKKDNFHAVREKAANIYRKQLNRSVDTMRKSIEYALNQVVLEYTQNRFLADYGRLVERLLDSKRFEKDCKRLNVEPFNVATHIVFDGIKQMNAVLEDGLDKVCGSRLTEFHEAVYSKDELCAALGYELAA</sequence>
<organism evidence="1 2">
    <name type="scientific">Bacteroides stercorirosoris</name>
    <dbReference type="NCBI Taxonomy" id="871324"/>
    <lineage>
        <taxon>Bacteria</taxon>
        <taxon>Pseudomonadati</taxon>
        <taxon>Bacteroidota</taxon>
        <taxon>Bacteroidia</taxon>
        <taxon>Bacteroidales</taxon>
        <taxon>Bacteroidaceae</taxon>
        <taxon>Bacteroides</taxon>
    </lineage>
</organism>
<dbReference type="EMBL" id="QSCF01000032">
    <property type="protein sequence ID" value="RGX77079.1"/>
    <property type="molecule type" value="Genomic_DNA"/>
</dbReference>
<gene>
    <name evidence="1" type="ORF">DXA68_16945</name>
</gene>
<name>A0A413H0U8_9BACE</name>
<dbReference type="AlphaFoldDB" id="A0A413H0U8"/>
<proteinExistence type="predicted"/>
<evidence type="ECO:0000313" key="2">
    <source>
        <dbReference type="Proteomes" id="UP000286075"/>
    </source>
</evidence>
<comment type="caution">
    <text evidence="1">The sequence shown here is derived from an EMBL/GenBank/DDBJ whole genome shotgun (WGS) entry which is preliminary data.</text>
</comment>
<protein>
    <submittedName>
        <fullName evidence="1">Uncharacterized protein</fullName>
    </submittedName>
</protein>
<accession>A0A413H0U8</accession>
<dbReference type="RefSeq" id="WP_117988149.1">
    <property type="nucleotide sequence ID" value="NZ_CABMFG010000032.1"/>
</dbReference>
<dbReference type="OrthoDB" id="1100522at2"/>
<reference evidence="1 2" key="1">
    <citation type="submission" date="2018-08" db="EMBL/GenBank/DDBJ databases">
        <title>A genome reference for cultivated species of the human gut microbiota.</title>
        <authorList>
            <person name="Zou Y."/>
            <person name="Xue W."/>
            <person name="Luo G."/>
        </authorList>
    </citation>
    <scope>NUCLEOTIDE SEQUENCE [LARGE SCALE GENOMIC DNA]</scope>
    <source>
        <strain evidence="1 2">OF03-9BH</strain>
    </source>
</reference>
<evidence type="ECO:0000313" key="1">
    <source>
        <dbReference type="EMBL" id="RGX77079.1"/>
    </source>
</evidence>